<dbReference type="Proteomes" id="UP001144256">
    <property type="component" value="Unassembled WGS sequence"/>
</dbReference>
<dbReference type="Gene3D" id="3.40.50.10140">
    <property type="entry name" value="Toll/interleukin-1 receptor homology (TIR) domain"/>
    <property type="match status" value="1"/>
</dbReference>
<dbReference type="PROSITE" id="PS50104">
    <property type="entry name" value="TIR"/>
    <property type="match status" value="1"/>
</dbReference>
<dbReference type="RefSeq" id="WP_281817227.1">
    <property type="nucleotide sequence ID" value="NZ_BRLB01000011.1"/>
</dbReference>
<name>A0A9W5YEA9_9FIRM</name>
<evidence type="ECO:0000259" key="1">
    <source>
        <dbReference type="PROSITE" id="PS50104"/>
    </source>
</evidence>
<dbReference type="AlphaFoldDB" id="A0A9W5YEA9"/>
<reference evidence="2" key="1">
    <citation type="submission" date="2022-06" db="EMBL/GenBank/DDBJ databases">
        <title>Vallitalea longa sp. nov., an anaerobic bacterium isolated from marine sediment.</title>
        <authorList>
            <person name="Hirano S."/>
            <person name="Terahara T."/>
            <person name="Mori K."/>
            <person name="Hamada M."/>
            <person name="Matsumoto R."/>
            <person name="Kobayashi T."/>
        </authorList>
    </citation>
    <scope>NUCLEOTIDE SEQUENCE</scope>
    <source>
        <strain evidence="2">SH18-1</strain>
    </source>
</reference>
<dbReference type="InterPro" id="IPR000157">
    <property type="entry name" value="TIR_dom"/>
</dbReference>
<evidence type="ECO:0000313" key="2">
    <source>
        <dbReference type="EMBL" id="GKX30758.1"/>
    </source>
</evidence>
<keyword evidence="3" id="KW-1185">Reference proteome</keyword>
<sequence length="358" mass="41409">MKVFVSHSTNDKDKIEGLILALERLKCDVFYSSKSYTNSIAFGDNFYETIKKGIKESDYILAIVSESFYNSIPCQIEMGIAYAYNKKITPIRVENEDYSKLLKGLFTSNNRLASIYSEDDMIEILSLFSNNTSKIISCARSIVNRFNKKETTNLNINNNGQKKDEVFNKSNNHVRDIIHSTNNEPIKVKENNYDQKSFGYVLPNNLRGRSIHEHIIPTVCNLEIMLNKLNDYHGDFSKLKQWEKRSYKAYKIEDIKSQIIYSHSSEWVQIIRNHILNGNPIEFGASCIDIYLVAYVSQMHGKGKDKFFEYVKINNISTKYNSAQAIWQVGKGDGVYLKILNKNGTIKDWDFIEKWSQI</sequence>
<evidence type="ECO:0000313" key="3">
    <source>
        <dbReference type="Proteomes" id="UP001144256"/>
    </source>
</evidence>
<dbReference type="InterPro" id="IPR035897">
    <property type="entry name" value="Toll_tir_struct_dom_sf"/>
</dbReference>
<dbReference type="SUPFAM" id="SSF52200">
    <property type="entry name" value="Toll/Interleukin receptor TIR domain"/>
    <property type="match status" value="1"/>
</dbReference>
<dbReference type="EMBL" id="BRLB01000011">
    <property type="protein sequence ID" value="GKX30758.1"/>
    <property type="molecule type" value="Genomic_DNA"/>
</dbReference>
<protein>
    <recommendedName>
        <fullName evidence="1">TIR domain-containing protein</fullName>
    </recommendedName>
</protein>
<dbReference type="GO" id="GO:0007165">
    <property type="term" value="P:signal transduction"/>
    <property type="evidence" value="ECO:0007669"/>
    <property type="project" value="InterPro"/>
</dbReference>
<proteinExistence type="predicted"/>
<organism evidence="2 3">
    <name type="scientific">Vallitalea longa</name>
    <dbReference type="NCBI Taxonomy" id="2936439"/>
    <lineage>
        <taxon>Bacteria</taxon>
        <taxon>Bacillati</taxon>
        <taxon>Bacillota</taxon>
        <taxon>Clostridia</taxon>
        <taxon>Lachnospirales</taxon>
        <taxon>Vallitaleaceae</taxon>
        <taxon>Vallitalea</taxon>
    </lineage>
</organism>
<dbReference type="Pfam" id="PF13676">
    <property type="entry name" value="TIR_2"/>
    <property type="match status" value="1"/>
</dbReference>
<feature type="domain" description="TIR" evidence="1">
    <location>
        <begin position="1"/>
        <end position="136"/>
    </location>
</feature>
<accession>A0A9W5YEA9</accession>
<comment type="caution">
    <text evidence="2">The sequence shown here is derived from an EMBL/GenBank/DDBJ whole genome shotgun (WGS) entry which is preliminary data.</text>
</comment>
<gene>
    <name evidence="2" type="ORF">SH1V18_32380</name>
</gene>